<dbReference type="AlphaFoldDB" id="A0A6I2ULJ4"/>
<protein>
    <recommendedName>
        <fullName evidence="3">ParD-like antitoxin of type II toxin-antitoxin system</fullName>
    </recommendedName>
</protein>
<evidence type="ECO:0008006" key="3">
    <source>
        <dbReference type="Google" id="ProtNLM"/>
    </source>
</evidence>
<dbReference type="InterPro" id="IPR021831">
    <property type="entry name" value="ParD-like"/>
</dbReference>
<dbReference type="Proteomes" id="UP000433181">
    <property type="component" value="Unassembled WGS sequence"/>
</dbReference>
<organism evidence="1 2">
    <name type="scientific">Anaerovibrio slackiae</name>
    <dbReference type="NCBI Taxonomy" id="2652309"/>
    <lineage>
        <taxon>Bacteria</taxon>
        <taxon>Bacillati</taxon>
        <taxon>Bacillota</taxon>
        <taxon>Negativicutes</taxon>
        <taxon>Selenomonadales</taxon>
        <taxon>Selenomonadaceae</taxon>
        <taxon>Anaerovibrio</taxon>
    </lineage>
</organism>
<evidence type="ECO:0000313" key="2">
    <source>
        <dbReference type="Proteomes" id="UP000433181"/>
    </source>
</evidence>
<proteinExistence type="predicted"/>
<reference evidence="1 2" key="1">
    <citation type="submission" date="2019-08" db="EMBL/GenBank/DDBJ databases">
        <title>In-depth cultivation of the pig gut microbiome towards novel bacterial diversity and tailored functional studies.</title>
        <authorList>
            <person name="Wylensek D."/>
            <person name="Hitch T.C.A."/>
            <person name="Clavel T."/>
        </authorList>
    </citation>
    <scope>NUCLEOTIDE SEQUENCE [LARGE SCALE GENOMIC DNA]</scope>
    <source>
        <strain evidence="1 2">WCA-693-APC-5D-A</strain>
    </source>
</reference>
<dbReference type="RefSeq" id="WP_154408186.1">
    <property type="nucleotide sequence ID" value="NZ_VUNR01000046.1"/>
</dbReference>
<gene>
    <name evidence="1" type="ORF">FYJ84_13735</name>
</gene>
<accession>A0A6I2ULJ4</accession>
<name>A0A6I2ULJ4_9FIRM</name>
<keyword evidence="2" id="KW-1185">Reference proteome</keyword>
<dbReference type="EMBL" id="VUNR01000046">
    <property type="protein sequence ID" value="MSU10021.1"/>
    <property type="molecule type" value="Genomic_DNA"/>
</dbReference>
<comment type="caution">
    <text evidence="1">The sequence shown here is derived from an EMBL/GenBank/DDBJ whole genome shotgun (WGS) entry which is preliminary data.</text>
</comment>
<evidence type="ECO:0000313" key="1">
    <source>
        <dbReference type="EMBL" id="MSU10021.1"/>
    </source>
</evidence>
<sequence length="71" mass="7972">MSTVSVRVDAGLFSEAASIGKAEYRSAAQQINYWAMLGKNALANPDLPIEFIREILIAKELPQEPFEFREE</sequence>
<dbReference type="Pfam" id="PF11903">
    <property type="entry name" value="ParD_like"/>
    <property type="match status" value="1"/>
</dbReference>
<dbReference type="GeneID" id="96779990"/>